<dbReference type="GO" id="GO:0003676">
    <property type="term" value="F:nucleic acid binding"/>
    <property type="evidence" value="ECO:0007669"/>
    <property type="project" value="InterPro"/>
</dbReference>
<organism evidence="2">
    <name type="scientific">Nothobranchius furzeri</name>
    <name type="common">Turquoise killifish</name>
    <dbReference type="NCBI Taxonomy" id="105023"/>
    <lineage>
        <taxon>Eukaryota</taxon>
        <taxon>Metazoa</taxon>
        <taxon>Chordata</taxon>
        <taxon>Craniata</taxon>
        <taxon>Vertebrata</taxon>
        <taxon>Euteleostomi</taxon>
        <taxon>Actinopterygii</taxon>
        <taxon>Neopterygii</taxon>
        <taxon>Teleostei</taxon>
        <taxon>Neoteleostei</taxon>
        <taxon>Acanthomorphata</taxon>
        <taxon>Ovalentaria</taxon>
        <taxon>Atherinomorphae</taxon>
        <taxon>Cyprinodontiformes</taxon>
        <taxon>Nothobranchiidae</taxon>
        <taxon>Nothobranchius</taxon>
    </lineage>
</organism>
<dbReference type="EMBL" id="HAEJ01007239">
    <property type="protein sequence ID" value="SBS47696.1"/>
    <property type="molecule type" value="Transcribed_RNA"/>
</dbReference>
<proteinExistence type="predicted"/>
<reference evidence="2" key="1">
    <citation type="submission" date="2016-05" db="EMBL/GenBank/DDBJ databases">
        <authorList>
            <person name="Lavstsen T."/>
            <person name="Jespersen J.S."/>
        </authorList>
    </citation>
    <scope>NUCLEOTIDE SEQUENCE</scope>
    <source>
        <tissue evidence="2">Brain</tissue>
    </source>
</reference>
<sequence>MAQNLGVKMHQTTGYPSQANVLCKRFHRSLKAALHISLTDANWLDRLPWVMFGLYSVAREDPKALPAKLVFGQTVQVPSESLPESPAPHAQWFPVPGPDPSQAT</sequence>
<dbReference type="AlphaFoldDB" id="A0A1A8UJC8"/>
<accession>A0A1A8UJC8</accession>
<feature type="compositionally biased region" description="Pro residues" evidence="1">
    <location>
        <begin position="95"/>
        <end position="104"/>
    </location>
</feature>
<dbReference type="InterPro" id="IPR036397">
    <property type="entry name" value="RNaseH_sf"/>
</dbReference>
<dbReference type="Gene3D" id="3.30.420.10">
    <property type="entry name" value="Ribonuclease H-like superfamily/Ribonuclease H"/>
    <property type="match status" value="1"/>
</dbReference>
<evidence type="ECO:0000256" key="1">
    <source>
        <dbReference type="SAM" id="MobiDB-lite"/>
    </source>
</evidence>
<name>A0A1A8UJC8_NOTFU</name>
<feature type="non-terminal residue" evidence="2">
    <location>
        <position position="104"/>
    </location>
</feature>
<protein>
    <submittedName>
        <fullName evidence="2">Gypsy retrotransposon integrase 1</fullName>
    </submittedName>
</protein>
<evidence type="ECO:0000313" key="2">
    <source>
        <dbReference type="EMBL" id="SBS47696.1"/>
    </source>
</evidence>
<reference evidence="2" key="2">
    <citation type="submission" date="2016-06" db="EMBL/GenBank/DDBJ databases">
        <title>The genome of a short-lived fish provides insights into sex chromosome evolution and the genetic control of aging.</title>
        <authorList>
            <person name="Reichwald K."/>
            <person name="Felder M."/>
            <person name="Petzold A."/>
            <person name="Koch P."/>
            <person name="Groth M."/>
            <person name="Platzer M."/>
        </authorList>
    </citation>
    <scope>NUCLEOTIDE SEQUENCE</scope>
    <source>
        <tissue evidence="2">Brain</tissue>
    </source>
</reference>
<gene>
    <name evidence="2" type="primary">GIN1</name>
</gene>
<feature type="region of interest" description="Disordered" evidence="1">
    <location>
        <begin position="79"/>
        <end position="104"/>
    </location>
</feature>